<dbReference type="InterPro" id="IPR036291">
    <property type="entry name" value="NAD(P)-bd_dom_sf"/>
</dbReference>
<gene>
    <name evidence="3" type="ORF">D9Q98_000565</name>
</gene>
<feature type="region of interest" description="Disordered" evidence="1">
    <location>
        <begin position="40"/>
        <end position="59"/>
    </location>
</feature>
<proteinExistence type="predicted"/>
<dbReference type="SUPFAM" id="SSF51735">
    <property type="entry name" value="NAD(P)-binding Rossmann-fold domains"/>
    <property type="match status" value="1"/>
</dbReference>
<feature type="region of interest" description="Disordered" evidence="1">
    <location>
        <begin position="370"/>
        <end position="402"/>
    </location>
</feature>
<organism evidence="3 4">
    <name type="scientific">Chlorella vulgaris</name>
    <name type="common">Green alga</name>
    <dbReference type="NCBI Taxonomy" id="3077"/>
    <lineage>
        <taxon>Eukaryota</taxon>
        <taxon>Viridiplantae</taxon>
        <taxon>Chlorophyta</taxon>
        <taxon>core chlorophytes</taxon>
        <taxon>Trebouxiophyceae</taxon>
        <taxon>Chlorellales</taxon>
        <taxon>Chlorellaceae</taxon>
        <taxon>Chlorella clade</taxon>
        <taxon>Chlorella</taxon>
    </lineage>
</organism>
<evidence type="ECO:0000259" key="2">
    <source>
        <dbReference type="Pfam" id="PF13460"/>
    </source>
</evidence>
<feature type="region of interest" description="Disordered" evidence="1">
    <location>
        <begin position="427"/>
        <end position="559"/>
    </location>
</feature>
<feature type="compositionally biased region" description="Low complexity" evidence="1">
    <location>
        <begin position="392"/>
        <end position="401"/>
    </location>
</feature>
<evidence type="ECO:0000313" key="3">
    <source>
        <dbReference type="EMBL" id="KAI3438124.1"/>
    </source>
</evidence>
<feature type="compositionally biased region" description="Acidic residues" evidence="1">
    <location>
        <begin position="382"/>
        <end position="391"/>
    </location>
</feature>
<dbReference type="AlphaFoldDB" id="A0A9D4TYC5"/>
<feature type="compositionally biased region" description="Low complexity" evidence="1">
    <location>
        <begin position="515"/>
        <end position="525"/>
    </location>
</feature>
<evidence type="ECO:0000256" key="1">
    <source>
        <dbReference type="SAM" id="MobiDB-lite"/>
    </source>
</evidence>
<dbReference type="Proteomes" id="UP001055712">
    <property type="component" value="Unassembled WGS sequence"/>
</dbReference>
<keyword evidence="4" id="KW-1185">Reference proteome</keyword>
<accession>A0A9D4TYC5</accession>
<protein>
    <recommendedName>
        <fullName evidence="2">NAD(P)-binding domain-containing protein</fullName>
    </recommendedName>
</protein>
<feature type="compositionally biased region" description="Acidic residues" evidence="1">
    <location>
        <begin position="315"/>
        <end position="324"/>
    </location>
</feature>
<name>A0A9D4TYC5_CHLVU</name>
<comment type="caution">
    <text evidence="3">The sequence shown here is derived from an EMBL/GenBank/DDBJ whole genome shotgun (WGS) entry which is preliminary data.</text>
</comment>
<feature type="domain" description="NAD(P)-binding" evidence="2">
    <location>
        <begin position="76"/>
        <end position="276"/>
    </location>
</feature>
<feature type="region of interest" description="Disordered" evidence="1">
    <location>
        <begin position="310"/>
        <end position="333"/>
    </location>
</feature>
<dbReference type="EMBL" id="SIDB01000001">
    <property type="protein sequence ID" value="KAI3438124.1"/>
    <property type="molecule type" value="Genomic_DNA"/>
</dbReference>
<dbReference type="InterPro" id="IPR016040">
    <property type="entry name" value="NAD(P)-bd_dom"/>
</dbReference>
<reference evidence="3" key="2">
    <citation type="submission" date="2020-11" db="EMBL/GenBank/DDBJ databases">
        <authorList>
            <person name="Cecchin M."/>
            <person name="Marcolungo L."/>
            <person name="Rossato M."/>
            <person name="Girolomoni L."/>
            <person name="Cosentino E."/>
            <person name="Cuine S."/>
            <person name="Li-Beisson Y."/>
            <person name="Delledonne M."/>
            <person name="Ballottari M."/>
        </authorList>
    </citation>
    <scope>NUCLEOTIDE SEQUENCE</scope>
    <source>
        <strain evidence="3">211/11P</strain>
        <tissue evidence="3">Whole cell</tissue>
    </source>
</reference>
<dbReference type="PANTHER" id="PTHR47711">
    <property type="entry name" value="PROTEIN PLASTID TRANSCRIPTIONALLY ACTIVE 16, CHLOROPLASTIC"/>
    <property type="match status" value="1"/>
</dbReference>
<sequence length="559" mass="57940">MQATISPTTASKPCVLAAARSLRPKQQCATASLSRPAISSRGVARSTIPQRKAASRPAGRRQAMVLAAGGDALVVGSSGQTAARIVVSLLRAGVKVTAGVDTDIDESREVLNFARQVEILNKGEAGSLKLAEFNPLDADDVARAVKRGSRIVLVVGDQAGSRRPDLRVYDAVLDALLENSSRIGQLVVVTPLGGGGGTGFFGGGGRGGGGSSRLSALEQRVVDSGVSYLLVRAAPSDRVTDRYGEEANVVVEGLGGLPSGLQASRSQVAAVVAAAMGKVRGSGIIEVGASPAAPRVDLASRVAQALSGAGRQVVEEEEEEEEEEAPAKPAFFTLGSRKKQVAAPVAEEEEEEEEEVAAPVARKAPSFFGFGGKKKAAPVAEAAEEEEEEEAPAPSKKPGFSFFGGGGTRKMVRGAAAAVEEAVEAVEEAAAPAKPARRGFGFGTVRMNKQQKAAQEEQEDEEVEEAAPAKKGGFRFGTASSRSSQQTQAEEEEAPAPAPRRVIRGRRPLAPEPEQPAARAAPPARKQAGSEDAPAEKKKSGGFLGMLGIQQETVYADEP</sequence>
<dbReference type="Gene3D" id="3.40.50.720">
    <property type="entry name" value="NAD(P)-binding Rossmann-like Domain"/>
    <property type="match status" value="1"/>
</dbReference>
<evidence type="ECO:0000313" key="4">
    <source>
        <dbReference type="Proteomes" id="UP001055712"/>
    </source>
</evidence>
<dbReference type="PANTHER" id="PTHR47711:SF2">
    <property type="entry name" value="PROTEIN PLASTID TRANSCRIPTIONALLY ACTIVE 16, CHLOROPLASTIC"/>
    <property type="match status" value="1"/>
</dbReference>
<reference evidence="3" key="1">
    <citation type="journal article" date="2019" name="Plant J.">
        <title>Chlorella vulgaris genome assembly and annotation reveals the molecular basis for metabolic acclimation to high light conditions.</title>
        <authorList>
            <person name="Cecchin M."/>
            <person name="Marcolungo L."/>
            <person name="Rossato M."/>
            <person name="Girolomoni L."/>
            <person name="Cosentino E."/>
            <person name="Cuine S."/>
            <person name="Li-Beisson Y."/>
            <person name="Delledonne M."/>
            <person name="Ballottari M."/>
        </authorList>
    </citation>
    <scope>NUCLEOTIDE SEQUENCE</scope>
    <source>
        <strain evidence="3">211/11P</strain>
    </source>
</reference>
<dbReference type="Pfam" id="PF13460">
    <property type="entry name" value="NAD_binding_10"/>
    <property type="match status" value="1"/>
</dbReference>
<feature type="compositionally biased region" description="Acidic residues" evidence="1">
    <location>
        <begin position="456"/>
        <end position="465"/>
    </location>
</feature>
<feature type="compositionally biased region" description="Polar residues" evidence="1">
    <location>
        <begin position="478"/>
        <end position="488"/>
    </location>
</feature>
<dbReference type="OrthoDB" id="514963at2759"/>